<dbReference type="RefSeq" id="WP_045957391.1">
    <property type="nucleotide sequence ID" value="NZ_FO704551.1"/>
</dbReference>
<accession>A0A068QYH8</accession>
<organism evidence="1 2">
    <name type="scientific">Xenorhabdus poinarii G6</name>
    <dbReference type="NCBI Taxonomy" id="1354304"/>
    <lineage>
        <taxon>Bacteria</taxon>
        <taxon>Pseudomonadati</taxon>
        <taxon>Pseudomonadota</taxon>
        <taxon>Gammaproteobacteria</taxon>
        <taxon>Enterobacterales</taxon>
        <taxon>Morganellaceae</taxon>
        <taxon>Xenorhabdus</taxon>
    </lineage>
</organism>
<dbReference type="KEGG" id="xpo:XPG1_0179"/>
<keyword evidence="2" id="KW-1185">Reference proteome</keyword>
<gene>
    <name evidence="1" type="ORF">XPG1_0179</name>
</gene>
<sequence length="538" mass="59254">MPSSKKDILKVNISEKADLIIGQIVTLTMTLEVKNAINPILSFFILTAGTKNISFSDNNINLLPGSDSIFTVSTELIVSSDPNIIKEHDPIQFTITVNASNADPFVFTGTARTINPDTLPLMLSDIFLDTPNENPSQPVQGTMVTTLLLDKENRPLGNTPVFIRSQIPENLSYCKILDSDNKTEVLPQKIGDYTGLSINSDEHGNVKFYIYPQKADSMVLELESSIVNVGKSEPATSPLFIVNTEMPDFMKTIPGPNILGGYPGPLIAQGGQQNFYVGVYDYPNAKRGDYILFFTQERHTQNAKRQYSGHYVTVGDPETELGLGEYFYTLPYDIFPIGTPCAFNYIVILGKGAGSITSIPEPVTYMGGAKYSPNITIGRDYDPCHVYNSLGVINNPPIPQGITLGYDSIKKYLSNHPKDPNTPVTGLFIEIVGDKNSKTNAPLGSKVTLNMYIQAENRNTKKVIGQDIMPITKNQDTGRYSLIFHIEKKTLVNIFGGAGKIWFDYEISHGSDIRYGKVWAGGIDTRSEDLTDDENDGN</sequence>
<dbReference type="Proteomes" id="UP000032735">
    <property type="component" value="Chromosome"/>
</dbReference>
<proteinExistence type="predicted"/>
<protein>
    <submittedName>
        <fullName evidence="1">Uncharacterized protein</fullName>
    </submittedName>
</protein>
<dbReference type="EMBL" id="FO704551">
    <property type="protein sequence ID" value="CDG19834.1"/>
    <property type="molecule type" value="Genomic_DNA"/>
</dbReference>
<dbReference type="AlphaFoldDB" id="A0A068QYH8"/>
<reference evidence="1 2" key="1">
    <citation type="submission" date="2013-07" db="EMBL/GenBank/DDBJ databases">
        <authorList>
            <person name="Genoscope - CEA"/>
        </authorList>
    </citation>
    <scope>NUCLEOTIDE SEQUENCE [LARGE SCALE GENOMIC DNA]</scope>
    <source>
        <strain evidence="1 2">G6</strain>
    </source>
</reference>
<evidence type="ECO:0000313" key="2">
    <source>
        <dbReference type="Proteomes" id="UP000032735"/>
    </source>
</evidence>
<dbReference type="OrthoDB" id="6448169at2"/>
<evidence type="ECO:0000313" key="1">
    <source>
        <dbReference type="EMBL" id="CDG19834.1"/>
    </source>
</evidence>
<name>A0A068QYH8_9GAMM</name>
<dbReference type="HOGENOM" id="CLU_027425_0_0_6"/>